<evidence type="ECO:0000313" key="3">
    <source>
        <dbReference type="Proteomes" id="UP000799324"/>
    </source>
</evidence>
<dbReference type="Proteomes" id="UP000799324">
    <property type="component" value="Unassembled WGS sequence"/>
</dbReference>
<reference evidence="2" key="1">
    <citation type="journal article" date="2020" name="Stud. Mycol.">
        <title>101 Dothideomycetes genomes: a test case for predicting lifestyles and emergence of pathogens.</title>
        <authorList>
            <person name="Haridas S."/>
            <person name="Albert R."/>
            <person name="Binder M."/>
            <person name="Bloem J."/>
            <person name="Labutti K."/>
            <person name="Salamov A."/>
            <person name="Andreopoulos B."/>
            <person name="Baker S."/>
            <person name="Barry K."/>
            <person name="Bills G."/>
            <person name="Bluhm B."/>
            <person name="Cannon C."/>
            <person name="Castanera R."/>
            <person name="Culley D."/>
            <person name="Daum C."/>
            <person name="Ezra D."/>
            <person name="Gonzalez J."/>
            <person name="Henrissat B."/>
            <person name="Kuo A."/>
            <person name="Liang C."/>
            <person name="Lipzen A."/>
            <person name="Lutzoni F."/>
            <person name="Magnuson J."/>
            <person name="Mondo S."/>
            <person name="Nolan M."/>
            <person name="Ohm R."/>
            <person name="Pangilinan J."/>
            <person name="Park H.-J."/>
            <person name="Ramirez L."/>
            <person name="Alfaro M."/>
            <person name="Sun H."/>
            <person name="Tritt A."/>
            <person name="Yoshinaga Y."/>
            <person name="Zwiers L.-H."/>
            <person name="Turgeon B."/>
            <person name="Goodwin S."/>
            <person name="Spatafora J."/>
            <person name="Crous P."/>
            <person name="Grigoriev I."/>
        </authorList>
    </citation>
    <scope>NUCLEOTIDE SEQUENCE</scope>
    <source>
        <strain evidence="2">CBS 122681</strain>
    </source>
</reference>
<dbReference type="AlphaFoldDB" id="A0A6A6SVF8"/>
<protein>
    <submittedName>
        <fullName evidence="2">Uncharacterized protein</fullName>
    </submittedName>
</protein>
<sequence>MSETAGSERGSPASSEQYESRSPIPNDFEEASFEDHTGTELAGLQDVSVMQLLTEQIEKDVNAVHGPGHIVHPLNYKDMMWVMVYRSPLFDDGDEQVNAKNIPLTLEILRMSSPAKPDKSPGNLDSVFDESTERLLSTGRNLASQAADTFAMKAIIEENRRLIWGPHWNIHLWCLGQKPHVIISEGNLFEQGEFQRENVRQVHSGERFLPLLTTVYVDFTAKAGLFEILMNKRKEEIEPNCNYFGLPLGDTKVSCHKKDKVSFFGGRKK</sequence>
<accession>A0A6A6SVF8</accession>
<gene>
    <name evidence="2" type="ORF">K491DRAFT_781689</name>
</gene>
<feature type="region of interest" description="Disordered" evidence="1">
    <location>
        <begin position="1"/>
        <end position="30"/>
    </location>
</feature>
<organism evidence="2 3">
    <name type="scientific">Lophiostoma macrostomum CBS 122681</name>
    <dbReference type="NCBI Taxonomy" id="1314788"/>
    <lineage>
        <taxon>Eukaryota</taxon>
        <taxon>Fungi</taxon>
        <taxon>Dikarya</taxon>
        <taxon>Ascomycota</taxon>
        <taxon>Pezizomycotina</taxon>
        <taxon>Dothideomycetes</taxon>
        <taxon>Pleosporomycetidae</taxon>
        <taxon>Pleosporales</taxon>
        <taxon>Lophiostomataceae</taxon>
        <taxon>Lophiostoma</taxon>
    </lineage>
</organism>
<name>A0A6A6SVF8_9PLEO</name>
<proteinExistence type="predicted"/>
<dbReference type="EMBL" id="MU004420">
    <property type="protein sequence ID" value="KAF2651669.1"/>
    <property type="molecule type" value="Genomic_DNA"/>
</dbReference>
<keyword evidence="3" id="KW-1185">Reference proteome</keyword>
<evidence type="ECO:0000256" key="1">
    <source>
        <dbReference type="SAM" id="MobiDB-lite"/>
    </source>
</evidence>
<evidence type="ECO:0000313" key="2">
    <source>
        <dbReference type="EMBL" id="KAF2651669.1"/>
    </source>
</evidence>